<dbReference type="EMBL" id="MCFH01000012">
    <property type="protein sequence ID" value="ORX53704.1"/>
    <property type="molecule type" value="Genomic_DNA"/>
</dbReference>
<dbReference type="SUPFAM" id="SSF56712">
    <property type="entry name" value="Prokaryotic type I DNA topoisomerase"/>
    <property type="match status" value="1"/>
</dbReference>
<gene>
    <name evidence="10" type="ORF">BCR36DRAFT_396421</name>
</gene>
<feature type="domain" description="Toprim" evidence="8">
    <location>
        <begin position="4"/>
        <end position="156"/>
    </location>
</feature>
<dbReference type="GO" id="GO:0003917">
    <property type="term" value="F:DNA topoisomerase type I (single strand cut, ATP-independent) activity"/>
    <property type="evidence" value="ECO:0007669"/>
    <property type="project" value="UniProtKB-EC"/>
</dbReference>
<dbReference type="PROSITE" id="PS52039">
    <property type="entry name" value="TOPO_IA_2"/>
    <property type="match status" value="1"/>
</dbReference>
<dbReference type="Pfam" id="PF01131">
    <property type="entry name" value="Topoisom_bac"/>
    <property type="match status" value="1"/>
</dbReference>
<reference evidence="10 11" key="2">
    <citation type="submission" date="2016-08" db="EMBL/GenBank/DDBJ databases">
        <title>Pervasive Adenine N6-methylation of Active Genes in Fungi.</title>
        <authorList>
            <consortium name="DOE Joint Genome Institute"/>
            <person name="Mondo S.J."/>
            <person name="Dannebaum R.O."/>
            <person name="Kuo R.C."/>
            <person name="Labutti K."/>
            <person name="Haridas S."/>
            <person name="Kuo A."/>
            <person name="Salamov A."/>
            <person name="Ahrendt S.R."/>
            <person name="Lipzen A."/>
            <person name="Sullivan W."/>
            <person name="Andreopoulos W.B."/>
            <person name="Clum A."/>
            <person name="Lindquist E."/>
            <person name="Daum C."/>
            <person name="Ramamoorthy G.K."/>
            <person name="Gryganskyi A."/>
            <person name="Culley D."/>
            <person name="Magnuson J.K."/>
            <person name="James T.Y."/>
            <person name="O'Malley M.A."/>
            <person name="Stajich J.E."/>
            <person name="Spatafora J.W."/>
            <person name="Visel A."/>
            <person name="Grigoriev I.V."/>
        </authorList>
    </citation>
    <scope>NUCLEOTIDE SEQUENCE [LARGE SCALE GENOMIC DNA]</scope>
    <source>
        <strain evidence="11">finn</strain>
    </source>
</reference>
<dbReference type="PROSITE" id="PS00396">
    <property type="entry name" value="TOPO_IA_1"/>
    <property type="match status" value="1"/>
</dbReference>
<evidence type="ECO:0000259" key="9">
    <source>
        <dbReference type="PROSITE" id="PS52039"/>
    </source>
</evidence>
<dbReference type="FunFam" id="1.10.290.10:FF:000001">
    <property type="entry name" value="DNA topoisomerase"/>
    <property type="match status" value="1"/>
</dbReference>
<accession>A0A1Y1VDK6</accession>
<dbReference type="Gene3D" id="1.10.290.10">
    <property type="entry name" value="Topoisomerase I, domain 4"/>
    <property type="match status" value="1"/>
</dbReference>
<dbReference type="PROSITE" id="PS50880">
    <property type="entry name" value="TOPRIM"/>
    <property type="match status" value="1"/>
</dbReference>
<dbReference type="InterPro" id="IPR013825">
    <property type="entry name" value="Topo_IA_cen_sub2"/>
</dbReference>
<dbReference type="GO" id="GO:0006265">
    <property type="term" value="P:DNA topological change"/>
    <property type="evidence" value="ECO:0007669"/>
    <property type="project" value="InterPro"/>
</dbReference>
<dbReference type="AlphaFoldDB" id="A0A1Y1VDK6"/>
<dbReference type="Gene3D" id="1.10.460.10">
    <property type="entry name" value="Topoisomerase I, domain 2"/>
    <property type="match status" value="1"/>
</dbReference>
<dbReference type="GO" id="GO:0006281">
    <property type="term" value="P:DNA repair"/>
    <property type="evidence" value="ECO:0007669"/>
    <property type="project" value="TreeGrafter"/>
</dbReference>
<evidence type="ECO:0000259" key="8">
    <source>
        <dbReference type="PROSITE" id="PS50880"/>
    </source>
</evidence>
<dbReference type="InterPro" id="IPR003602">
    <property type="entry name" value="Topo_IA_DNA-bd_dom"/>
</dbReference>
<dbReference type="InterPro" id="IPR023405">
    <property type="entry name" value="Topo_IA_core_domain"/>
</dbReference>
<feature type="domain" description="Topo IA-type catalytic" evidence="9">
    <location>
        <begin position="149"/>
        <end position="574"/>
    </location>
</feature>
<keyword evidence="4 7" id="KW-0799">Topoisomerase</keyword>
<dbReference type="InterPro" id="IPR000380">
    <property type="entry name" value="Topo_IA"/>
</dbReference>
<comment type="function">
    <text evidence="7">Introduces a single-strand break via transesterification at a target site in duplex DNA. Releases the supercoiling and torsional tension of DNA introduced during the DNA replication and transcription by transiently cleaving and rejoining one strand of the DNA duplex. The scissile phosphodiester is attacked by the catalytic tyrosine of the enzyme, resulting in the formation of a DNA-(5'-phosphotyrosyl)-enzyme intermediate and the expulsion of a 3'-OH DNA strand.</text>
</comment>
<dbReference type="Proteomes" id="UP000193719">
    <property type="component" value="Unassembled WGS sequence"/>
</dbReference>
<evidence type="ECO:0000256" key="5">
    <source>
        <dbReference type="ARBA" id="ARBA00023125"/>
    </source>
</evidence>
<evidence type="ECO:0000256" key="7">
    <source>
        <dbReference type="RuleBase" id="RU362092"/>
    </source>
</evidence>
<dbReference type="PRINTS" id="PR00417">
    <property type="entry name" value="PRTPISMRASEI"/>
</dbReference>
<evidence type="ECO:0000256" key="4">
    <source>
        <dbReference type="ARBA" id="ARBA00023029"/>
    </source>
</evidence>
<dbReference type="InterPro" id="IPR006171">
    <property type="entry name" value="TOPRIM_dom"/>
</dbReference>
<reference evidence="10 11" key="1">
    <citation type="submission" date="2016-08" db="EMBL/GenBank/DDBJ databases">
        <title>Genomes of anaerobic fungi encode conserved fungal cellulosomes for biomass hydrolysis.</title>
        <authorList>
            <consortium name="DOE Joint Genome Institute"/>
            <person name="Haitjema C.H."/>
            <person name="Gilmore S.P."/>
            <person name="Henske J.K."/>
            <person name="Solomon K.V."/>
            <person name="De Groot R."/>
            <person name="Kuo A."/>
            <person name="Mondo S.J."/>
            <person name="Salamov A.A."/>
            <person name="Labutti K."/>
            <person name="Zhao Z."/>
            <person name="Chiniquy J."/>
            <person name="Barry K."/>
            <person name="Brewer H.M."/>
            <person name="Purvine S.O."/>
            <person name="Wright A.T."/>
            <person name="Boxma B."/>
            <person name="Van Alen T."/>
            <person name="Hackstein J.H."/>
            <person name="Baker S.E."/>
            <person name="Grigoriev I.V."/>
            <person name="O'Malley M.A."/>
        </authorList>
    </citation>
    <scope>NUCLEOTIDE SEQUENCE [LARGE SCALE GENOMIC DNA]</scope>
    <source>
        <strain evidence="11">finn</strain>
    </source>
</reference>
<dbReference type="InterPro" id="IPR013826">
    <property type="entry name" value="Topo_IA_cen_sub3"/>
</dbReference>
<dbReference type="STRING" id="1754191.A0A1Y1VDK6"/>
<dbReference type="InterPro" id="IPR003601">
    <property type="entry name" value="Topo_IA_2"/>
</dbReference>
<dbReference type="Gene3D" id="3.40.50.140">
    <property type="match status" value="1"/>
</dbReference>
<dbReference type="InterPro" id="IPR013497">
    <property type="entry name" value="Topo_IA_cen"/>
</dbReference>
<dbReference type="InterPro" id="IPR056452">
    <property type="entry name" value="Zn_ribbon_TOP3B"/>
</dbReference>
<keyword evidence="11" id="KW-1185">Reference proteome</keyword>
<sequence>MVTTVLMVAEKPSLAESIAKILSNNQQMKTRRGIATNVHEYHGTLFGKPALFKMTSVMGHVYSLDFPREYNNWDAVDPITLFEAPTVKLEANPKTHLIKHLRAESKGIDYLILWLDCDREGENICFEVMKNVMINMKPQSNKSKKECIFRARFSAVDVRQELDLKIGCCFTRYQTKYFQGKYGNLDSKLISYGPCQIPTLALCVKRHDEIMSFKPVPYWNLYLTVNINGTMLKALSTRGRLFDKNKMEGIKKCLKNLTEVKIYEINTDKKTVSRPHPLNTVELLRAASVGLGMSPQETMSIAERLYMQGYISYPRTETTKFPANFDIKSVLQEHRNHNLWGTYATDLLTNGFKRPEGGVDAGDHSPITPTRVATENMLGFNEWRLYELVTRTFIGSLLPNMKYLKTDITFEIGYETFTCSGKQIIEPGFSSVMHWRSQQNENLPQIDKDKTYPVVEITSTENETTPPDYLSEADLLGLMEKYGIGTDASMAVHIASICNRNYVNVQGTRRSLIPTRLGIVLIHGYHMEKRIGLIAEGKAQFDSVLQDEIELYRNKFEWFMKKIANMDELFEATYSPLSSSGRPFSKCGKCRRYMHLIALRPTRLHCRYCNDTYALPNNGSIKLYNEITCPYDNFEIVSYSNGTKGKGFPLCPYCYNNSPIEGIENMSCNKCTNPTCPLSLQKNGMFECPEENCDGTMVLDNTLAPRYKIACNKCKLISCFLPEVHKVKLLDDLCEECAGKKINIEFIKKEGREPLSGCAICSDEINALLETK</sequence>
<dbReference type="InterPro" id="IPR023406">
    <property type="entry name" value="Topo_IA_AS"/>
</dbReference>
<dbReference type="PANTHER" id="PTHR11390">
    <property type="entry name" value="PROKARYOTIC DNA TOPOISOMERASE"/>
    <property type="match status" value="1"/>
</dbReference>
<dbReference type="InterPro" id="IPR034144">
    <property type="entry name" value="TOPRIM_TopoIII"/>
</dbReference>
<evidence type="ECO:0000256" key="2">
    <source>
        <dbReference type="ARBA" id="ARBA00009446"/>
    </source>
</evidence>
<comment type="catalytic activity">
    <reaction evidence="1 7">
        <text>ATP-independent breakage of single-stranded DNA, followed by passage and rejoining.</text>
        <dbReference type="EC" id="5.6.2.1"/>
    </reaction>
</comment>
<dbReference type="InterPro" id="IPR013824">
    <property type="entry name" value="Topo_IA_cen_sub1"/>
</dbReference>
<evidence type="ECO:0000313" key="10">
    <source>
        <dbReference type="EMBL" id="ORX53704.1"/>
    </source>
</evidence>
<dbReference type="CDD" id="cd03362">
    <property type="entry name" value="TOPRIM_TopoIA_TopoIII"/>
    <property type="match status" value="1"/>
</dbReference>
<dbReference type="Pfam" id="PF23546">
    <property type="entry name" value="Zn_ribbon_TOP3B"/>
    <property type="match status" value="1"/>
</dbReference>
<comment type="caution">
    <text evidence="10">The sequence shown here is derived from an EMBL/GenBank/DDBJ whole genome shotgun (WGS) entry which is preliminary data.</text>
</comment>
<name>A0A1Y1VDK6_9FUNG</name>
<evidence type="ECO:0000256" key="1">
    <source>
        <dbReference type="ARBA" id="ARBA00000213"/>
    </source>
</evidence>
<evidence type="ECO:0000313" key="11">
    <source>
        <dbReference type="Proteomes" id="UP000193719"/>
    </source>
</evidence>
<comment type="similarity">
    <text evidence="2 7">Belongs to the type IA topoisomerase family.</text>
</comment>
<organism evidence="10 11">
    <name type="scientific">Piromyces finnis</name>
    <dbReference type="NCBI Taxonomy" id="1754191"/>
    <lineage>
        <taxon>Eukaryota</taxon>
        <taxon>Fungi</taxon>
        <taxon>Fungi incertae sedis</taxon>
        <taxon>Chytridiomycota</taxon>
        <taxon>Chytridiomycota incertae sedis</taxon>
        <taxon>Neocallimastigomycetes</taxon>
        <taxon>Neocallimastigales</taxon>
        <taxon>Neocallimastigaceae</taxon>
        <taxon>Piromyces</taxon>
    </lineage>
</organism>
<keyword evidence="6 7" id="KW-0413">Isomerase</keyword>
<proteinExistence type="inferred from homology"/>
<dbReference type="GO" id="GO:0005634">
    <property type="term" value="C:nucleus"/>
    <property type="evidence" value="ECO:0007669"/>
    <property type="project" value="TreeGrafter"/>
</dbReference>
<dbReference type="GO" id="GO:0003677">
    <property type="term" value="F:DNA binding"/>
    <property type="evidence" value="ECO:0007669"/>
    <property type="project" value="UniProtKB-KW"/>
</dbReference>
<dbReference type="SMART" id="SM00436">
    <property type="entry name" value="TOP1Bc"/>
    <property type="match status" value="1"/>
</dbReference>
<dbReference type="SMART" id="SM00437">
    <property type="entry name" value="TOP1Ac"/>
    <property type="match status" value="1"/>
</dbReference>
<dbReference type="Gene3D" id="2.70.20.10">
    <property type="entry name" value="Topoisomerase I, domain 3"/>
    <property type="match status" value="1"/>
</dbReference>
<dbReference type="GO" id="GO:0006310">
    <property type="term" value="P:DNA recombination"/>
    <property type="evidence" value="ECO:0007669"/>
    <property type="project" value="TreeGrafter"/>
</dbReference>
<dbReference type="PANTHER" id="PTHR11390:SF20">
    <property type="entry name" value="DNA TOPOISOMERASE 3-BETA-1"/>
    <property type="match status" value="1"/>
</dbReference>
<dbReference type="FunFam" id="3.40.50.140:FF:000002">
    <property type="entry name" value="DNA topoisomerase"/>
    <property type="match status" value="1"/>
</dbReference>
<evidence type="ECO:0000256" key="6">
    <source>
        <dbReference type="ARBA" id="ARBA00023235"/>
    </source>
</evidence>
<evidence type="ECO:0000256" key="3">
    <source>
        <dbReference type="ARBA" id="ARBA00012891"/>
    </source>
</evidence>
<dbReference type="OrthoDB" id="430051at2759"/>
<keyword evidence="5 7" id="KW-0238">DNA-binding</keyword>
<dbReference type="EC" id="5.6.2.1" evidence="3 7"/>
<dbReference type="CDD" id="cd00186">
    <property type="entry name" value="TOP1Ac"/>
    <property type="match status" value="1"/>
</dbReference>
<protein>
    <recommendedName>
        <fullName evidence="3 7">DNA topoisomerase</fullName>
        <ecNumber evidence="3 7">5.6.2.1</ecNumber>
    </recommendedName>
</protein>
<dbReference type="SMART" id="SM00493">
    <property type="entry name" value="TOPRIM"/>
    <property type="match status" value="1"/>
</dbReference>